<organism evidence="1 2">
    <name type="scientific">Metabacillus idriensis</name>
    <dbReference type="NCBI Taxonomy" id="324768"/>
    <lineage>
        <taxon>Bacteria</taxon>
        <taxon>Bacillati</taxon>
        <taxon>Bacillota</taxon>
        <taxon>Bacilli</taxon>
        <taxon>Bacillales</taxon>
        <taxon>Bacillaceae</taxon>
        <taxon>Metabacillus</taxon>
    </lineage>
</organism>
<dbReference type="EMBL" id="WKKF01000001">
    <property type="protein sequence ID" value="MRX52920.1"/>
    <property type="molecule type" value="Genomic_DNA"/>
</dbReference>
<gene>
    <name evidence="1" type="ORF">GJU41_02950</name>
</gene>
<evidence type="ECO:0000313" key="2">
    <source>
        <dbReference type="Proteomes" id="UP000441585"/>
    </source>
</evidence>
<reference evidence="1 2" key="1">
    <citation type="submission" date="2019-11" db="EMBL/GenBank/DDBJ databases">
        <title>Bacillus idriensis genome.</title>
        <authorList>
            <person name="Konopka E.N."/>
            <person name="Newman J.D."/>
        </authorList>
    </citation>
    <scope>NUCLEOTIDE SEQUENCE [LARGE SCALE GENOMIC DNA]</scope>
    <source>
        <strain evidence="1 2">DSM 19097</strain>
    </source>
</reference>
<dbReference type="Proteomes" id="UP000441585">
    <property type="component" value="Unassembled WGS sequence"/>
</dbReference>
<name>A0A6I2M4A3_9BACI</name>
<dbReference type="AlphaFoldDB" id="A0A6I2M4A3"/>
<proteinExistence type="predicted"/>
<evidence type="ECO:0000313" key="1">
    <source>
        <dbReference type="EMBL" id="MRX52920.1"/>
    </source>
</evidence>
<comment type="caution">
    <text evidence="1">The sequence shown here is derived from an EMBL/GenBank/DDBJ whole genome shotgun (WGS) entry which is preliminary data.</text>
</comment>
<dbReference type="RefSeq" id="WP_154317956.1">
    <property type="nucleotide sequence ID" value="NZ_CAJGAA010000001.1"/>
</dbReference>
<sequence>MVHTQLPNITEMKAEDAILWYLKEINEVYSTKHRVAGTYSEEYKEALLDWKHQLNEKCNVIRQQF</sequence>
<protein>
    <submittedName>
        <fullName evidence="1">Uncharacterized protein</fullName>
    </submittedName>
</protein>
<keyword evidence="2" id="KW-1185">Reference proteome</keyword>
<accession>A0A6I2M4A3</accession>